<dbReference type="InterPro" id="IPR054416">
    <property type="entry name" value="GST_UstS-like_C"/>
</dbReference>
<dbReference type="SUPFAM" id="SSF52833">
    <property type="entry name" value="Thioredoxin-like"/>
    <property type="match status" value="1"/>
</dbReference>
<reference evidence="2" key="2">
    <citation type="submission" date="2023-04" db="EMBL/GenBank/DDBJ databases">
        <title>Aspergillus oryzae NBRC 4228.</title>
        <authorList>
            <person name="Ichikawa N."/>
            <person name="Sato H."/>
            <person name="Tonouchi N."/>
        </authorList>
    </citation>
    <scope>NUCLEOTIDE SEQUENCE</scope>
    <source>
        <strain evidence="2">NBRC 4228</strain>
    </source>
</reference>
<feature type="domain" description="GST N-terminal" evidence="1">
    <location>
        <begin position="21"/>
        <end position="112"/>
    </location>
</feature>
<dbReference type="Proteomes" id="UP000190312">
    <property type="component" value="Unassembled WGS sequence"/>
</dbReference>
<dbReference type="VEuPathDB" id="FungiDB:AO090166000120"/>
<evidence type="ECO:0000313" key="3">
    <source>
        <dbReference type="EMBL" id="OOO12238.1"/>
    </source>
</evidence>
<dbReference type="EMBL" id="MKZY01000003">
    <property type="protein sequence ID" value="OOO12238.1"/>
    <property type="molecule type" value="Genomic_DNA"/>
</dbReference>
<dbReference type="InterPro" id="IPR036249">
    <property type="entry name" value="Thioredoxin-like_sf"/>
</dbReference>
<comment type="caution">
    <text evidence="3">The sequence shown here is derived from an EMBL/GenBank/DDBJ whole genome shotgun (WGS) entry which is preliminary data.</text>
</comment>
<dbReference type="AlphaFoldDB" id="A0A1S9DT08"/>
<dbReference type="Gene3D" id="1.20.1050.10">
    <property type="match status" value="1"/>
</dbReference>
<dbReference type="SUPFAM" id="SSF47616">
    <property type="entry name" value="GST C-terminal domain-like"/>
    <property type="match status" value="1"/>
</dbReference>
<evidence type="ECO:0000313" key="2">
    <source>
        <dbReference type="EMBL" id="GMG26484.1"/>
    </source>
</evidence>
<dbReference type="Gene3D" id="3.40.30.10">
    <property type="entry name" value="Glutaredoxin"/>
    <property type="match status" value="1"/>
</dbReference>
<evidence type="ECO:0000259" key="1">
    <source>
        <dbReference type="PROSITE" id="PS50404"/>
    </source>
</evidence>
<organism evidence="3 4">
    <name type="scientific">Aspergillus oryzae</name>
    <name type="common">Yellow koji mold</name>
    <dbReference type="NCBI Taxonomy" id="5062"/>
    <lineage>
        <taxon>Eukaryota</taxon>
        <taxon>Fungi</taxon>
        <taxon>Dikarya</taxon>
        <taxon>Ascomycota</taxon>
        <taxon>Pezizomycotina</taxon>
        <taxon>Eurotiomycetes</taxon>
        <taxon>Eurotiomycetidae</taxon>
        <taxon>Eurotiales</taxon>
        <taxon>Aspergillaceae</taxon>
        <taxon>Aspergillus</taxon>
        <taxon>Aspergillus subgen. Circumdati</taxon>
    </lineage>
</organism>
<dbReference type="Pfam" id="PF13409">
    <property type="entry name" value="GST_N_2"/>
    <property type="match status" value="1"/>
</dbReference>
<evidence type="ECO:0000313" key="4">
    <source>
        <dbReference type="Proteomes" id="UP000190312"/>
    </source>
</evidence>
<dbReference type="Proteomes" id="UP001165205">
    <property type="component" value="Unassembled WGS sequence"/>
</dbReference>
<protein>
    <submittedName>
        <fullName evidence="2">Unnamed protein product</fullName>
    </submittedName>
</protein>
<dbReference type="InterPro" id="IPR004045">
    <property type="entry name" value="Glutathione_S-Trfase_N"/>
</dbReference>
<dbReference type="EMBL" id="BSYA01000026">
    <property type="protein sequence ID" value="GMG26484.1"/>
    <property type="molecule type" value="Genomic_DNA"/>
</dbReference>
<sequence>MSSLSSLSNSSKSIVFYDIAMRPPREKTCCAPNPWKARLALNFKGVPYSTSWVPLPDIAKVRRSLQVPACRKFADGTDFFTLPIIEDPATDASVGDSFDIAVYLQKTYPTSGAGDLFPPQTLDYTFTHPTILIPLSKCRDNEFPEYAKFNMNVDAAFTAHTQLALQGFPFDPATAETSKAEFVRRAGMTSWEDFALVGEARQKVMDSFREMLGGLAKLFVRDPSGPFLLGTRPSYADLIVGGWLRMMRATLPQSEWEEVSSWHDGLFGRLHDALEVYAEVK</sequence>
<dbReference type="InterPro" id="IPR036282">
    <property type="entry name" value="Glutathione-S-Trfase_C_sf"/>
</dbReference>
<dbReference type="Pfam" id="PF22041">
    <property type="entry name" value="GST_C_7"/>
    <property type="match status" value="1"/>
</dbReference>
<name>A0A1S9DT08_ASPOZ</name>
<dbReference type="OrthoDB" id="4951845at2759"/>
<dbReference type="eggNOG" id="ENOG502QQN3">
    <property type="taxonomic scope" value="Eukaryota"/>
</dbReference>
<dbReference type="PROSITE" id="PS50404">
    <property type="entry name" value="GST_NTER"/>
    <property type="match status" value="1"/>
</dbReference>
<reference evidence="3 4" key="1">
    <citation type="submission" date="2016-10" db="EMBL/GenBank/DDBJ databases">
        <title>Genome sequencing of Aspergillus oryzae BCC7051.</title>
        <authorList>
            <person name="Thammarongtham C."/>
            <person name="Vorapreeda T."/>
            <person name="Nookaew I."/>
            <person name="Srisuk T."/>
            <person name="Land M."/>
            <person name="Jeennor S."/>
            <person name="Laoteng K."/>
        </authorList>
    </citation>
    <scope>NUCLEOTIDE SEQUENCE [LARGE SCALE GENOMIC DNA]</scope>
    <source>
        <strain evidence="3 4">BCC7051</strain>
    </source>
</reference>
<accession>A0A1S9DT08</accession>
<proteinExistence type="predicted"/>
<gene>
    <name evidence="2" type="ORF">Aory04_000329600</name>
    <name evidence="3" type="ORF">OAory_01087080</name>
</gene>